<name>A0ABT2YZM8_9RHOB</name>
<keyword evidence="2" id="KW-1185">Reference proteome</keyword>
<dbReference type="RefSeq" id="WP_263720424.1">
    <property type="nucleotide sequence ID" value="NZ_JAOWLA010000003.1"/>
</dbReference>
<evidence type="ECO:0000313" key="2">
    <source>
        <dbReference type="Proteomes" id="UP001652503"/>
    </source>
</evidence>
<dbReference type="InterPro" id="IPR036852">
    <property type="entry name" value="Peptidase_S8/S53_dom_sf"/>
</dbReference>
<evidence type="ECO:0000313" key="1">
    <source>
        <dbReference type="EMBL" id="MCV2863956.1"/>
    </source>
</evidence>
<dbReference type="SUPFAM" id="SSF52743">
    <property type="entry name" value="Subtilisin-like"/>
    <property type="match status" value="1"/>
</dbReference>
<reference evidence="1 2" key="1">
    <citation type="submission" date="2022-10" db="EMBL/GenBank/DDBJ databases">
        <title>Defluviimonas sp. nov., isolated from ocean surface water.</title>
        <authorList>
            <person name="He W."/>
            <person name="Wang L."/>
            <person name="Zhang D.-F."/>
        </authorList>
    </citation>
    <scope>NUCLEOTIDE SEQUENCE [LARGE SCALE GENOMIC DNA]</scope>
    <source>
        <strain evidence="1 2">WL0075</strain>
    </source>
</reference>
<dbReference type="Proteomes" id="UP001652503">
    <property type="component" value="Unassembled WGS sequence"/>
</dbReference>
<comment type="caution">
    <text evidence="1">The sequence shown here is derived from an EMBL/GenBank/DDBJ whole genome shotgun (WGS) entry which is preliminary data.</text>
</comment>
<accession>A0ABT2YZM8</accession>
<organism evidence="1 2">
    <name type="scientific">Albidovulum sediminicola</name>
    <dbReference type="NCBI Taxonomy" id="2984331"/>
    <lineage>
        <taxon>Bacteria</taxon>
        <taxon>Pseudomonadati</taxon>
        <taxon>Pseudomonadota</taxon>
        <taxon>Alphaproteobacteria</taxon>
        <taxon>Rhodobacterales</taxon>
        <taxon>Paracoccaceae</taxon>
        <taxon>Albidovulum</taxon>
    </lineage>
</organism>
<evidence type="ECO:0008006" key="3">
    <source>
        <dbReference type="Google" id="ProtNLM"/>
    </source>
</evidence>
<sequence>MAFKLREVKDAKKTFGAVAAEIDPYENWEKATVPAHEKEPDKRRWQPVYLQLEGDPRISARKLREAARKQGQIFRIGLFEDSILSWVASLEPCDPVPEEYLRLFAFRPETDAYVPLSEGSTQLYSVLHVGPAIPMAFVEKFIGWPSSYQARGNRRGDGVVTAVIDDFIGFANTSFRSGESESRFHWFWAQGQPIVGESSSPVEIGTIWGKGDMDRMLSPGLTEPEIYAKYYPDGIRSIGRTPEPMGANDIRDPALARPFDFLASHGTHVAEIAAGYPMEDERRDQPIIGVQLPRLATQETWGARLDVFILMAVQRILDWADRWTEGGKTVRAPVVINISYGILAGPKDGTGFLEAEIARLVRLRNAGGKGIPTAVVFPAGNGYRADCHAEKWLPPGKTARVSLRVQPEDLSATFVEIWLEQQEPARFTLTLPNGEVLAADLTGAAIWDVTEDGPPPRIVGRVYDTDLPNGRRRVVLALGPTLDHETPDIVAPAGEYGLMITNTSKRRQFVTIGVQRDDTPSAFPAYGRQAYLDHEGVGAYDPATADWTLPGTGPVTRQRTISAYATSGEQNFIVVGAAIGAGAPPWAALYAGAGVADTLPSRPRQTPDIGAISEEGWAHPGVLATGTYSGSSALFQGSSAAAPQVTRAIVRQFGQMKSGTDVDVRALLRGGSHHAKPDLQLGRGTLAFDWPGQKIARRRTC</sequence>
<proteinExistence type="predicted"/>
<dbReference type="Gene3D" id="3.40.50.200">
    <property type="entry name" value="Peptidase S8/S53 domain"/>
    <property type="match status" value="1"/>
</dbReference>
<gene>
    <name evidence="1" type="ORF">OE647_04275</name>
</gene>
<dbReference type="Gene3D" id="2.60.120.1290">
    <property type="match status" value="1"/>
</dbReference>
<protein>
    <recommendedName>
        <fullName evidence="3">Peptidase S8/S53 domain-containing protein</fullName>
    </recommendedName>
</protein>
<dbReference type="EMBL" id="JAOWLA010000003">
    <property type="protein sequence ID" value="MCV2863956.1"/>
    <property type="molecule type" value="Genomic_DNA"/>
</dbReference>